<reference evidence="1" key="1">
    <citation type="submission" date="2018-05" db="EMBL/GenBank/DDBJ databases">
        <authorList>
            <person name="Lanie J.A."/>
            <person name="Ng W.-L."/>
            <person name="Kazmierczak K.M."/>
            <person name="Andrzejewski T.M."/>
            <person name="Davidsen T.M."/>
            <person name="Wayne K.J."/>
            <person name="Tettelin H."/>
            <person name="Glass J.I."/>
            <person name="Rusch D."/>
            <person name="Podicherti R."/>
            <person name="Tsui H.-C.T."/>
            <person name="Winkler M.E."/>
        </authorList>
    </citation>
    <scope>NUCLEOTIDE SEQUENCE</scope>
</reference>
<organism evidence="1">
    <name type="scientific">marine metagenome</name>
    <dbReference type="NCBI Taxonomy" id="408172"/>
    <lineage>
        <taxon>unclassified sequences</taxon>
        <taxon>metagenomes</taxon>
        <taxon>ecological metagenomes</taxon>
    </lineage>
</organism>
<evidence type="ECO:0000313" key="1">
    <source>
        <dbReference type="EMBL" id="SVD39426.1"/>
    </source>
</evidence>
<feature type="non-terminal residue" evidence="1">
    <location>
        <position position="78"/>
    </location>
</feature>
<dbReference type="EMBL" id="UINC01147860">
    <property type="protein sequence ID" value="SVD39426.1"/>
    <property type="molecule type" value="Genomic_DNA"/>
</dbReference>
<dbReference type="AlphaFoldDB" id="A0A382UYS7"/>
<dbReference type="Pfam" id="PF12228">
    <property type="entry name" value="DUF3604"/>
    <property type="match status" value="1"/>
</dbReference>
<name>A0A382UYS7_9ZZZZ</name>
<gene>
    <name evidence="1" type="ORF">METZ01_LOCUS392280</name>
</gene>
<evidence type="ECO:0008006" key="2">
    <source>
        <dbReference type="Google" id="ProtNLM"/>
    </source>
</evidence>
<proteinExistence type="predicted"/>
<dbReference type="InterPro" id="IPR022028">
    <property type="entry name" value="DUF3604"/>
</dbReference>
<protein>
    <recommendedName>
        <fullName evidence="2">DUF3604 domain-containing protein</fullName>
    </recommendedName>
</protein>
<sequence>MKSLYRSLAIVFVIFLWSCTSGDDIVDYSNLEPEDIESGPTIGYNEDRNVYFGDLHVHTKHSFDAYIFGTTATPDDAY</sequence>
<accession>A0A382UYS7</accession>